<feature type="domain" description="START" evidence="12">
    <location>
        <begin position="52"/>
        <end position="253"/>
    </location>
</feature>
<evidence type="ECO:0000256" key="8">
    <source>
        <dbReference type="ARBA" id="ARBA00063535"/>
    </source>
</evidence>
<dbReference type="PANTHER" id="PTHR19308:SF14">
    <property type="entry name" value="START DOMAIN-CONTAINING PROTEIN"/>
    <property type="match status" value="1"/>
</dbReference>
<dbReference type="PROSITE" id="PS50848">
    <property type="entry name" value="START"/>
    <property type="match status" value="1"/>
</dbReference>
<evidence type="ECO:0000256" key="4">
    <source>
        <dbReference type="ARBA" id="ARBA00022553"/>
    </source>
</evidence>
<protein>
    <recommendedName>
        <fullName evidence="9">Phosphatidylcholine transfer protein</fullName>
    </recommendedName>
    <alternativeName>
        <fullName evidence="11">START domain-containing protein 2</fullName>
    </alternativeName>
    <alternativeName>
        <fullName evidence="10">StAR-related lipid transfer protein 2</fullName>
    </alternativeName>
</protein>
<evidence type="ECO:0000313" key="14">
    <source>
        <dbReference type="Proteomes" id="UP000785679"/>
    </source>
</evidence>
<organism evidence="13 14">
    <name type="scientific">Halteria grandinella</name>
    <dbReference type="NCBI Taxonomy" id="5974"/>
    <lineage>
        <taxon>Eukaryota</taxon>
        <taxon>Sar</taxon>
        <taxon>Alveolata</taxon>
        <taxon>Ciliophora</taxon>
        <taxon>Intramacronucleata</taxon>
        <taxon>Spirotrichea</taxon>
        <taxon>Stichotrichia</taxon>
        <taxon>Sporadotrichida</taxon>
        <taxon>Halteriidae</taxon>
        <taxon>Halteria</taxon>
    </lineage>
</organism>
<evidence type="ECO:0000256" key="2">
    <source>
        <dbReference type="ARBA" id="ARBA00022448"/>
    </source>
</evidence>
<evidence type="ECO:0000256" key="1">
    <source>
        <dbReference type="ARBA" id="ARBA00004496"/>
    </source>
</evidence>
<dbReference type="OrthoDB" id="5403181at2759"/>
<dbReference type="SUPFAM" id="SSF55961">
    <property type="entry name" value="Bet v1-like"/>
    <property type="match status" value="1"/>
</dbReference>
<comment type="subcellular location">
    <subcellularLocation>
        <location evidence="1">Cytoplasm</location>
    </subcellularLocation>
</comment>
<evidence type="ECO:0000256" key="9">
    <source>
        <dbReference type="ARBA" id="ARBA00069061"/>
    </source>
</evidence>
<reference evidence="13" key="1">
    <citation type="submission" date="2019-06" db="EMBL/GenBank/DDBJ databases">
        <authorList>
            <person name="Zheng W."/>
        </authorList>
    </citation>
    <scope>NUCLEOTIDE SEQUENCE</scope>
    <source>
        <strain evidence="13">QDHG01</strain>
    </source>
</reference>
<dbReference type="InterPro" id="IPR023393">
    <property type="entry name" value="START-like_dom_sf"/>
</dbReference>
<evidence type="ECO:0000256" key="5">
    <source>
        <dbReference type="ARBA" id="ARBA00022990"/>
    </source>
</evidence>
<dbReference type="CDD" id="cd00177">
    <property type="entry name" value="START"/>
    <property type="match status" value="1"/>
</dbReference>
<keyword evidence="5" id="KW-0007">Acetylation</keyword>
<keyword evidence="3" id="KW-0963">Cytoplasm</keyword>
<evidence type="ECO:0000256" key="10">
    <source>
        <dbReference type="ARBA" id="ARBA00077188"/>
    </source>
</evidence>
<dbReference type="GO" id="GO:0005829">
    <property type="term" value="C:cytosol"/>
    <property type="evidence" value="ECO:0007669"/>
    <property type="project" value="UniProtKB-ARBA"/>
</dbReference>
<evidence type="ECO:0000256" key="11">
    <source>
        <dbReference type="ARBA" id="ARBA00079049"/>
    </source>
</evidence>
<dbReference type="InterPro" id="IPR002913">
    <property type="entry name" value="START_lipid-bd_dom"/>
</dbReference>
<dbReference type="Gene3D" id="3.30.530.20">
    <property type="match status" value="1"/>
</dbReference>
<dbReference type="Pfam" id="PF01852">
    <property type="entry name" value="START"/>
    <property type="match status" value="1"/>
</dbReference>
<comment type="caution">
    <text evidence="13">The sequence shown here is derived from an EMBL/GenBank/DDBJ whole genome shotgun (WGS) entry which is preliminary data.</text>
</comment>
<dbReference type="AlphaFoldDB" id="A0A8J8NEC6"/>
<evidence type="ECO:0000256" key="3">
    <source>
        <dbReference type="ARBA" id="ARBA00022490"/>
    </source>
</evidence>
<dbReference type="EMBL" id="RRYP01019461">
    <property type="protein sequence ID" value="TNV73239.1"/>
    <property type="molecule type" value="Genomic_DNA"/>
</dbReference>
<evidence type="ECO:0000256" key="7">
    <source>
        <dbReference type="ARBA" id="ARBA00023121"/>
    </source>
</evidence>
<keyword evidence="14" id="KW-1185">Reference proteome</keyword>
<keyword evidence="4" id="KW-0597">Phosphoprotein</keyword>
<dbReference type="FunFam" id="3.30.530.20:FF:000017">
    <property type="entry name" value="Phosphatidylcholine transfer protein, putative"/>
    <property type="match status" value="1"/>
</dbReference>
<comment type="subunit">
    <text evidence="8">Interacts with ACOT13/THEM2.</text>
</comment>
<dbReference type="GO" id="GO:0006869">
    <property type="term" value="P:lipid transport"/>
    <property type="evidence" value="ECO:0007669"/>
    <property type="project" value="UniProtKB-KW"/>
</dbReference>
<accession>A0A8J8NEC6</accession>
<dbReference type="SMART" id="SM00234">
    <property type="entry name" value="START"/>
    <property type="match status" value="1"/>
</dbReference>
<name>A0A8J8NEC6_HALGN</name>
<dbReference type="Proteomes" id="UP000785679">
    <property type="component" value="Unassembled WGS sequence"/>
</dbReference>
<evidence type="ECO:0000256" key="6">
    <source>
        <dbReference type="ARBA" id="ARBA00023055"/>
    </source>
</evidence>
<dbReference type="InterPro" id="IPR051213">
    <property type="entry name" value="START_lipid_transfer"/>
</dbReference>
<dbReference type="PANTHER" id="PTHR19308">
    <property type="entry name" value="PHOSPHATIDYLCHOLINE TRANSFER PROTEIN"/>
    <property type="match status" value="1"/>
</dbReference>
<gene>
    <name evidence="13" type="ORF">FGO68_gene14302</name>
</gene>
<keyword evidence="7" id="KW-0446">Lipid-binding</keyword>
<keyword evidence="2" id="KW-0813">Transport</keyword>
<dbReference type="GO" id="GO:0008289">
    <property type="term" value="F:lipid binding"/>
    <property type="evidence" value="ECO:0007669"/>
    <property type="project" value="UniProtKB-KW"/>
</dbReference>
<sequence>MLETEESARDYNPQQQTNSKYALDECELQIPDIPEQVEIAETPIAVVDQDFQDLLVVQAEDVSSWDQAGSCQNVSVYKKMTEDSPIVLLKAYALIEGVTTDIVYEVITNQEVRRSWDKVLSNFEILQEDPGDGISVLYFMIKTPIGVSNRDFVQQRKVKKDFPQPGFITMHFKSVTHPKCPEKPRTVRGDTLISGYIIEPDVDSQGRPSTKLTIISQNDIKGVIPKAIVNMLSGKAPRQWVGNLVKGCEDYMKTMKK</sequence>
<proteinExistence type="predicted"/>
<evidence type="ECO:0000259" key="12">
    <source>
        <dbReference type="PROSITE" id="PS50848"/>
    </source>
</evidence>
<evidence type="ECO:0000313" key="13">
    <source>
        <dbReference type="EMBL" id="TNV73239.1"/>
    </source>
</evidence>
<keyword evidence="6" id="KW-0445">Lipid transport</keyword>